<sequence length="169" mass="18154">MAGAYITSSPDSDLEAFSHNPAHGSFAPLTFHQGHDQLTESTVPLVLGKYPEGTAPSPSPGQHAATRSHRGRNSRSPPTAVGSGLGPHAQSLKLIIFSKYGSILITSLAYIVPLTRGYSPWRPDAVMSTIGHGWHSVLWIFKGQREHTGHHAMCGALPAVGPYLWLSHF</sequence>
<accession>A0AAE1SED1</accession>
<evidence type="ECO:0000313" key="2">
    <source>
        <dbReference type="EMBL" id="KAK4369194.1"/>
    </source>
</evidence>
<gene>
    <name evidence="2" type="ORF">RND71_012986</name>
</gene>
<name>A0AAE1SED1_9SOLA</name>
<dbReference type="Proteomes" id="UP001291623">
    <property type="component" value="Unassembled WGS sequence"/>
</dbReference>
<feature type="region of interest" description="Disordered" evidence="1">
    <location>
        <begin position="48"/>
        <end position="84"/>
    </location>
</feature>
<comment type="caution">
    <text evidence="2">The sequence shown here is derived from an EMBL/GenBank/DDBJ whole genome shotgun (WGS) entry which is preliminary data.</text>
</comment>
<evidence type="ECO:0000313" key="3">
    <source>
        <dbReference type="Proteomes" id="UP001291623"/>
    </source>
</evidence>
<dbReference type="InterPro" id="IPR052997">
    <property type="entry name" value="RRT15-like"/>
</dbReference>
<organism evidence="2 3">
    <name type="scientific">Anisodus tanguticus</name>
    <dbReference type="NCBI Taxonomy" id="243964"/>
    <lineage>
        <taxon>Eukaryota</taxon>
        <taxon>Viridiplantae</taxon>
        <taxon>Streptophyta</taxon>
        <taxon>Embryophyta</taxon>
        <taxon>Tracheophyta</taxon>
        <taxon>Spermatophyta</taxon>
        <taxon>Magnoliopsida</taxon>
        <taxon>eudicotyledons</taxon>
        <taxon>Gunneridae</taxon>
        <taxon>Pentapetalae</taxon>
        <taxon>asterids</taxon>
        <taxon>lamiids</taxon>
        <taxon>Solanales</taxon>
        <taxon>Solanaceae</taxon>
        <taxon>Solanoideae</taxon>
        <taxon>Hyoscyameae</taxon>
        <taxon>Anisodus</taxon>
    </lineage>
</organism>
<dbReference type="EMBL" id="JAVYJV010000006">
    <property type="protein sequence ID" value="KAK4369194.1"/>
    <property type="molecule type" value="Genomic_DNA"/>
</dbReference>
<keyword evidence="3" id="KW-1185">Reference proteome</keyword>
<dbReference type="PANTHER" id="PTHR33047">
    <property type="entry name" value="PROTEIN TAR1"/>
    <property type="match status" value="1"/>
</dbReference>
<evidence type="ECO:0000256" key="1">
    <source>
        <dbReference type="SAM" id="MobiDB-lite"/>
    </source>
</evidence>
<proteinExistence type="predicted"/>
<dbReference type="PANTHER" id="PTHR33047:SF42">
    <property type="entry name" value="PROTEIN TAR1"/>
    <property type="match status" value="1"/>
</dbReference>
<dbReference type="AlphaFoldDB" id="A0AAE1SED1"/>
<reference evidence="2" key="1">
    <citation type="submission" date="2023-12" db="EMBL/GenBank/DDBJ databases">
        <title>Genome assembly of Anisodus tanguticus.</title>
        <authorList>
            <person name="Wang Y.-J."/>
        </authorList>
    </citation>
    <scope>NUCLEOTIDE SEQUENCE</scope>
    <source>
        <strain evidence="2">KB-2021</strain>
        <tissue evidence="2">Leaf</tissue>
    </source>
</reference>
<protein>
    <submittedName>
        <fullName evidence="2">Uncharacterized protein</fullName>
    </submittedName>
</protein>